<proteinExistence type="predicted"/>
<protein>
    <submittedName>
        <fullName evidence="1">Uncharacterized protein</fullName>
    </submittedName>
</protein>
<keyword evidence="2" id="KW-1185">Reference proteome</keyword>
<evidence type="ECO:0000313" key="1">
    <source>
        <dbReference type="EMBL" id="GIX92469.1"/>
    </source>
</evidence>
<accession>A0AAV4P612</accession>
<organism evidence="1 2">
    <name type="scientific">Caerostris extrusa</name>
    <name type="common">Bark spider</name>
    <name type="synonym">Caerostris bankana</name>
    <dbReference type="NCBI Taxonomy" id="172846"/>
    <lineage>
        <taxon>Eukaryota</taxon>
        <taxon>Metazoa</taxon>
        <taxon>Ecdysozoa</taxon>
        <taxon>Arthropoda</taxon>
        <taxon>Chelicerata</taxon>
        <taxon>Arachnida</taxon>
        <taxon>Araneae</taxon>
        <taxon>Araneomorphae</taxon>
        <taxon>Entelegynae</taxon>
        <taxon>Araneoidea</taxon>
        <taxon>Araneidae</taxon>
        <taxon>Caerostris</taxon>
    </lineage>
</organism>
<dbReference type="EMBL" id="BPLR01021697">
    <property type="protein sequence ID" value="GIX92469.1"/>
    <property type="molecule type" value="Genomic_DNA"/>
</dbReference>
<name>A0AAV4P612_CAEEX</name>
<reference evidence="1 2" key="1">
    <citation type="submission" date="2021-06" db="EMBL/GenBank/DDBJ databases">
        <title>Caerostris extrusa draft genome.</title>
        <authorList>
            <person name="Kono N."/>
            <person name="Arakawa K."/>
        </authorList>
    </citation>
    <scope>NUCLEOTIDE SEQUENCE [LARGE SCALE GENOMIC DNA]</scope>
</reference>
<sequence>MQLIDFIVRSNVNSVLPKMSRGISPALHLLHGITIWNNPPIFLTFSSRTENFNLLLSGNFPSSDSQNAIRLAVMGFEKWGLDLITF</sequence>
<gene>
    <name evidence="1" type="ORF">CEXT_35841</name>
</gene>
<comment type="caution">
    <text evidence="1">The sequence shown here is derived from an EMBL/GenBank/DDBJ whole genome shotgun (WGS) entry which is preliminary data.</text>
</comment>
<dbReference type="AlphaFoldDB" id="A0AAV4P612"/>
<dbReference type="Proteomes" id="UP001054945">
    <property type="component" value="Unassembled WGS sequence"/>
</dbReference>
<evidence type="ECO:0000313" key="2">
    <source>
        <dbReference type="Proteomes" id="UP001054945"/>
    </source>
</evidence>